<dbReference type="InterPro" id="IPR011990">
    <property type="entry name" value="TPR-like_helical_dom_sf"/>
</dbReference>
<organism evidence="2 3">
    <name type="scientific">Rhodopseudomonas palustris</name>
    <dbReference type="NCBI Taxonomy" id="1076"/>
    <lineage>
        <taxon>Bacteria</taxon>
        <taxon>Pseudomonadati</taxon>
        <taxon>Pseudomonadota</taxon>
        <taxon>Alphaproteobacteria</taxon>
        <taxon>Hyphomicrobiales</taxon>
        <taxon>Nitrobacteraceae</taxon>
        <taxon>Rhodopseudomonas</taxon>
    </lineage>
</organism>
<dbReference type="Proteomes" id="UP001163166">
    <property type="component" value="Chromosome"/>
</dbReference>
<evidence type="ECO:0000313" key="2">
    <source>
        <dbReference type="EMBL" id="UYO40114.1"/>
    </source>
</evidence>
<evidence type="ECO:0000313" key="3">
    <source>
        <dbReference type="Proteomes" id="UP001163166"/>
    </source>
</evidence>
<evidence type="ECO:0000256" key="1">
    <source>
        <dbReference type="SAM" id="MobiDB-lite"/>
    </source>
</evidence>
<dbReference type="Gene3D" id="1.25.40.10">
    <property type="entry name" value="Tetratricopeptide repeat domain"/>
    <property type="match status" value="1"/>
</dbReference>
<gene>
    <name evidence="2" type="ORF">KQX62_02035</name>
</gene>
<name>A0AAX3E018_RHOPL</name>
<protein>
    <submittedName>
        <fullName evidence="2">Uncharacterized protein</fullName>
    </submittedName>
</protein>
<dbReference type="RefSeq" id="WP_264075254.1">
    <property type="nucleotide sequence ID" value="NZ_CP076676.1"/>
</dbReference>
<feature type="region of interest" description="Disordered" evidence="1">
    <location>
        <begin position="793"/>
        <end position="821"/>
    </location>
</feature>
<feature type="compositionally biased region" description="Basic residues" evidence="1">
    <location>
        <begin position="808"/>
        <end position="821"/>
    </location>
</feature>
<dbReference type="AlphaFoldDB" id="A0AAX3E018"/>
<dbReference type="SUPFAM" id="SSF52540">
    <property type="entry name" value="P-loop containing nucleoside triphosphate hydrolases"/>
    <property type="match status" value="1"/>
</dbReference>
<dbReference type="InterPro" id="IPR027417">
    <property type="entry name" value="P-loop_NTPase"/>
</dbReference>
<sequence length="821" mass="89032">MALLKAFNPHELSAGIVLSVATGREDPLDRILSIVRDNLTAPTPQHVIVSAPRGYGKSFFLRYVQIKLDELAKTENVPIAMALLPEELPHVKEPETLLAEIRRTFLGEPADTIGVSWVADDGQAWDEQVTRLDAAIEDRFDGRPGLLVAAVENFDLLLKKAFAKQVQATRLRQLLTRRGSRLMLIAASARGAFDRNYDRPLFKAFEEISFEPWSIEQTLAFFRLQRAAARKPALTEVQEAKARAVATFIGGTPRLATLIGEALLEDDPLRAADLLEKLVDELTPYYKERIEVLPSRSQALLDALLRGGENCSATDLARRVGAPSQPAIAAALDELKKDLVVTGEKAPDSAEVLLRVTDRVFAHYYRKRILSHGLETCPLESLVDLLAVIYSAEEKKREADKFAAMGLAREAQVFERLWAADRARSHQAPAESLQNEQASEFDQIMAAWDRVTDKGLHSEGLAILDRALEVVPVDAAKQAMILCNRAWTLGQLGRHDEAIATAREAAAKAESVGDFRGQAAAFWAVAWSFGELGRHKEAIATAREAAAKAESAGDLGEQALALGFAAIELGDLGLYGEARTTAQEMVSIVREQTDHELSVLVAKAVLLLAPRAADVELSFRSFEILTADDGVRSDVSDGFFFGCVASVATTFSSWPRLVAMLINHPDLAEKIVVSAFGLERPGSVVAQSFINGDGDGALAMVRHVVPALAQAIDAASNPSLARLWAAVLDTSAEEIATQVEDHTFLSDVADAFAAHASVPARATALLTAAAAYHAAGRAPEALARLDPDLATTLKAVFPPKESETKAQRQPRKRRTAKKGKG</sequence>
<accession>A0AAX3E018</accession>
<proteinExistence type="predicted"/>
<dbReference type="Gene3D" id="3.40.50.300">
    <property type="entry name" value="P-loop containing nucleotide triphosphate hydrolases"/>
    <property type="match status" value="1"/>
</dbReference>
<dbReference type="EMBL" id="CP076676">
    <property type="protein sequence ID" value="UYO40114.1"/>
    <property type="molecule type" value="Genomic_DNA"/>
</dbReference>
<dbReference type="SUPFAM" id="SSF48452">
    <property type="entry name" value="TPR-like"/>
    <property type="match status" value="1"/>
</dbReference>
<reference evidence="2" key="1">
    <citation type="journal article" date="2022" name="Biol. Control">
        <title>In silico genomic analysis of Rhodopseudomonas palustris strains revealed potential biocontrol agents and crop yield enhancers.</title>
        <authorList>
            <person name="Surachat K."/>
            <person name="Kantachote D."/>
            <person name="Deachamag P."/>
            <person name="Wonglapsuwan M."/>
        </authorList>
    </citation>
    <scope>NUCLEOTIDE SEQUENCE</scope>
    <source>
        <strain evidence="2">TLS06</strain>
    </source>
</reference>